<evidence type="ECO:0000313" key="1">
    <source>
        <dbReference type="EMBL" id="GJS96277.1"/>
    </source>
</evidence>
<comment type="caution">
    <text evidence="1">The sequence shown here is derived from an EMBL/GenBank/DDBJ whole genome shotgun (WGS) entry which is preliminary data.</text>
</comment>
<sequence length="181" mass="20848">MEALIAMKDAMDKKLQSRSLIPESKLLNNASDDILNARMKGISQIWRTPIKQAHIPKVSDHYVVKQIKADLEGERPATDKQNSLNQNGAFLIPRMISPNQRKLGKYIRPQRSTKFLWRTKLQRKFVMILGLQKMVSHTNRKEEASAKLILKSIFHCQLVKSLSIRTKAVFLQYQMDDSISC</sequence>
<keyword evidence="2" id="KW-1185">Reference proteome</keyword>
<accession>A0ABQ5A4P1</accession>
<proteinExistence type="predicted"/>
<dbReference type="EMBL" id="BQNB010011874">
    <property type="protein sequence ID" value="GJS96277.1"/>
    <property type="molecule type" value="Genomic_DNA"/>
</dbReference>
<dbReference type="Proteomes" id="UP001151760">
    <property type="component" value="Unassembled WGS sequence"/>
</dbReference>
<reference evidence="1" key="2">
    <citation type="submission" date="2022-01" db="EMBL/GenBank/DDBJ databases">
        <authorList>
            <person name="Yamashiro T."/>
            <person name="Shiraishi A."/>
            <person name="Satake H."/>
            <person name="Nakayama K."/>
        </authorList>
    </citation>
    <scope>NUCLEOTIDE SEQUENCE</scope>
</reference>
<protein>
    <recommendedName>
        <fullName evidence="3">Reverse transcriptase</fullName>
    </recommendedName>
</protein>
<gene>
    <name evidence="1" type="ORF">Tco_0803245</name>
</gene>
<evidence type="ECO:0008006" key="3">
    <source>
        <dbReference type="Google" id="ProtNLM"/>
    </source>
</evidence>
<organism evidence="1 2">
    <name type="scientific">Tanacetum coccineum</name>
    <dbReference type="NCBI Taxonomy" id="301880"/>
    <lineage>
        <taxon>Eukaryota</taxon>
        <taxon>Viridiplantae</taxon>
        <taxon>Streptophyta</taxon>
        <taxon>Embryophyta</taxon>
        <taxon>Tracheophyta</taxon>
        <taxon>Spermatophyta</taxon>
        <taxon>Magnoliopsida</taxon>
        <taxon>eudicotyledons</taxon>
        <taxon>Gunneridae</taxon>
        <taxon>Pentapetalae</taxon>
        <taxon>asterids</taxon>
        <taxon>campanulids</taxon>
        <taxon>Asterales</taxon>
        <taxon>Asteraceae</taxon>
        <taxon>Asteroideae</taxon>
        <taxon>Anthemideae</taxon>
        <taxon>Anthemidinae</taxon>
        <taxon>Tanacetum</taxon>
    </lineage>
</organism>
<name>A0ABQ5A4P1_9ASTR</name>
<evidence type="ECO:0000313" key="2">
    <source>
        <dbReference type="Proteomes" id="UP001151760"/>
    </source>
</evidence>
<reference evidence="1" key="1">
    <citation type="journal article" date="2022" name="Int. J. Mol. Sci.">
        <title>Draft Genome of Tanacetum Coccineum: Genomic Comparison of Closely Related Tanacetum-Family Plants.</title>
        <authorList>
            <person name="Yamashiro T."/>
            <person name="Shiraishi A."/>
            <person name="Nakayama K."/>
            <person name="Satake H."/>
        </authorList>
    </citation>
    <scope>NUCLEOTIDE SEQUENCE</scope>
</reference>